<sequence length="142" mass="16337">MPGLEDFEGCWRLERRIDDRLTGQVLRLTGRAVFAPDGDDPGAGLVYDETGRLEIPGQAPAVATRRYLWRARQAEGLEVLFEDGRFFHLIAPGARPEARHDCAPDLYRVRYDFSAWPCWSSFWEVRGPRKNYAMESSYRPES</sequence>
<proteinExistence type="predicted"/>
<name>A0A0D6B5I0_RHOSU</name>
<dbReference type="PATRIC" id="fig|35806.4.peg.3020"/>
<protein>
    <recommendedName>
        <fullName evidence="1">DUF6314 domain-containing protein</fullName>
    </recommendedName>
</protein>
<organism evidence="2 3">
    <name type="scientific">Rhodovulum sulfidophilum</name>
    <name type="common">Rhodobacter sulfidophilus</name>
    <dbReference type="NCBI Taxonomy" id="35806"/>
    <lineage>
        <taxon>Bacteria</taxon>
        <taxon>Pseudomonadati</taxon>
        <taxon>Pseudomonadota</taxon>
        <taxon>Alphaproteobacteria</taxon>
        <taxon>Rhodobacterales</taxon>
        <taxon>Paracoccaceae</taxon>
        <taxon>Rhodovulum</taxon>
    </lineage>
</organism>
<gene>
    <name evidence="2" type="ORF">NHU_02938</name>
</gene>
<evidence type="ECO:0000259" key="1">
    <source>
        <dbReference type="Pfam" id="PF19834"/>
    </source>
</evidence>
<accession>A0A0D6B5I0</accession>
<dbReference type="InterPro" id="IPR045632">
    <property type="entry name" value="DUF6314"/>
</dbReference>
<dbReference type="Proteomes" id="UP000064912">
    <property type="component" value="Chromosome"/>
</dbReference>
<dbReference type="eggNOG" id="ENOG5032RWA">
    <property type="taxonomic scope" value="Bacteria"/>
</dbReference>
<evidence type="ECO:0000313" key="3">
    <source>
        <dbReference type="Proteomes" id="UP000064912"/>
    </source>
</evidence>
<reference evidence="2 3" key="1">
    <citation type="submission" date="2015-02" db="EMBL/GenBank/DDBJ databases">
        <title>Genome sequene of Rhodovulum sulfidophilum DSM 2351.</title>
        <authorList>
            <person name="Nagao N."/>
        </authorList>
    </citation>
    <scope>NUCLEOTIDE SEQUENCE [LARGE SCALE GENOMIC DNA]</scope>
    <source>
        <strain evidence="2 3">DSM 2351</strain>
    </source>
</reference>
<dbReference type="AlphaFoldDB" id="A0A0D6B5I0"/>
<dbReference type="EMBL" id="AP014800">
    <property type="protein sequence ID" value="BAQ70085.1"/>
    <property type="molecule type" value="Genomic_DNA"/>
</dbReference>
<feature type="domain" description="DUF6314" evidence="1">
    <location>
        <begin position="7"/>
        <end position="139"/>
    </location>
</feature>
<dbReference type="Pfam" id="PF19834">
    <property type="entry name" value="DUF6314"/>
    <property type="match status" value="1"/>
</dbReference>
<dbReference type="KEGG" id="rsu:NHU_02938"/>
<evidence type="ECO:0000313" key="2">
    <source>
        <dbReference type="EMBL" id="BAQ70085.1"/>
    </source>
</evidence>